<name>A0AAU3I2A3_9ACTN</name>
<reference evidence="1" key="1">
    <citation type="submission" date="2022-10" db="EMBL/GenBank/DDBJ databases">
        <title>The complete genomes of actinobacterial strains from the NBC collection.</title>
        <authorList>
            <person name="Joergensen T.S."/>
            <person name="Alvarez Arevalo M."/>
            <person name="Sterndorff E.B."/>
            <person name="Faurdal D."/>
            <person name="Vuksanovic O."/>
            <person name="Mourched A.-S."/>
            <person name="Charusanti P."/>
            <person name="Shaw S."/>
            <person name="Blin K."/>
            <person name="Weber T."/>
        </authorList>
    </citation>
    <scope>NUCLEOTIDE SEQUENCE</scope>
    <source>
        <strain evidence="1">NBC_01393</strain>
    </source>
</reference>
<proteinExistence type="predicted"/>
<dbReference type="AlphaFoldDB" id="A0AAU3I2A3"/>
<gene>
    <name evidence="1" type="ORF">OG699_31030</name>
</gene>
<sequence>MSRTADIDLVFAGAVTVGAVMRALAGVGWSLQEPLGISYMVNNDDLFDWQSASTDRAAEVLTVVDSPDTIDYLVGVCIYCSTAGTGGQLLFHAGRSHCSFIPTIDRRRLSGAPALTDMAWYLNALVPPLLAMGLVSYEARDLVG</sequence>
<accession>A0AAU3I2A3</accession>
<protein>
    <submittedName>
        <fullName evidence="1">Uncharacterized protein</fullName>
    </submittedName>
</protein>
<organism evidence="1">
    <name type="scientific">Streptomyces sp. NBC_01393</name>
    <dbReference type="NCBI Taxonomy" id="2903851"/>
    <lineage>
        <taxon>Bacteria</taxon>
        <taxon>Bacillati</taxon>
        <taxon>Actinomycetota</taxon>
        <taxon>Actinomycetes</taxon>
        <taxon>Kitasatosporales</taxon>
        <taxon>Streptomycetaceae</taxon>
        <taxon>Streptomyces</taxon>
    </lineage>
</organism>
<evidence type="ECO:0000313" key="1">
    <source>
        <dbReference type="EMBL" id="WTZ12021.1"/>
    </source>
</evidence>
<dbReference type="EMBL" id="CP109546">
    <property type="protein sequence ID" value="WTZ12021.1"/>
    <property type="molecule type" value="Genomic_DNA"/>
</dbReference>